<dbReference type="PANTHER" id="PTHR30012:SF0">
    <property type="entry name" value="TYPE II SECRETION SYSTEM PROTEIN F-RELATED"/>
    <property type="match status" value="1"/>
</dbReference>
<feature type="domain" description="Type II secretion system protein GspF" evidence="8">
    <location>
        <begin position="268"/>
        <end position="389"/>
    </location>
</feature>
<dbReference type="InterPro" id="IPR003004">
    <property type="entry name" value="GspF/PilC"/>
</dbReference>
<reference evidence="9" key="1">
    <citation type="journal article" date="2014" name="Int. J. Syst. Evol. Microbiol.">
        <title>Complete genome of a new Firmicutes species belonging to the dominant human colonic microbiota ('Ruminococcus bicirculans') reveals two chromosomes and a selective capacity to utilize plant glucans.</title>
        <authorList>
            <consortium name="NISC Comparative Sequencing Program"/>
            <person name="Wegmann U."/>
            <person name="Louis P."/>
            <person name="Goesmann A."/>
            <person name="Henrissat B."/>
            <person name="Duncan S.H."/>
            <person name="Flint H.J."/>
        </authorList>
    </citation>
    <scope>NUCLEOTIDE SEQUENCE</scope>
    <source>
        <strain evidence="9">CECT 7703</strain>
    </source>
</reference>
<comment type="similarity">
    <text evidence="2">Belongs to the GSP F family.</text>
</comment>
<dbReference type="RefSeq" id="WP_290333414.1">
    <property type="nucleotide sequence ID" value="NZ_JAUFPU010000018.1"/>
</dbReference>
<accession>A0ABT8B7M8</accession>
<evidence type="ECO:0000256" key="3">
    <source>
        <dbReference type="ARBA" id="ARBA00022475"/>
    </source>
</evidence>
<feature type="transmembrane region" description="Helical" evidence="7">
    <location>
        <begin position="206"/>
        <end position="235"/>
    </location>
</feature>
<evidence type="ECO:0000256" key="7">
    <source>
        <dbReference type="SAM" id="Phobius"/>
    </source>
</evidence>
<evidence type="ECO:0000256" key="4">
    <source>
        <dbReference type="ARBA" id="ARBA00022692"/>
    </source>
</evidence>
<evidence type="ECO:0000259" key="8">
    <source>
        <dbReference type="Pfam" id="PF00482"/>
    </source>
</evidence>
<evidence type="ECO:0000313" key="9">
    <source>
        <dbReference type="EMBL" id="MDN3578025.1"/>
    </source>
</evidence>
<protein>
    <submittedName>
        <fullName evidence="9">Type II secretion system F family protein</fullName>
    </submittedName>
</protein>
<gene>
    <name evidence="9" type="ORF">QWZ03_14745</name>
</gene>
<proteinExistence type="inferred from homology"/>
<keyword evidence="6 7" id="KW-0472">Membrane</keyword>
<dbReference type="PRINTS" id="PR00812">
    <property type="entry name" value="BCTERIALGSPF"/>
</dbReference>
<comment type="caution">
    <text evidence="9">The sequence shown here is derived from an EMBL/GenBank/DDBJ whole genome shotgun (WGS) entry which is preliminary data.</text>
</comment>
<keyword evidence="5 7" id="KW-1133">Transmembrane helix</keyword>
<sequence>MLFKYRAIDQEGLTVRGKLEASNVVDLEARLVKLGLFLIQEQALSDRPSLFTSKKVGRKELITFCFHMEQMTRAGVPLLEGLTDLRDTLEHPRFRDVIANIIEDIEGGLQMSQAMANHPAVFAPVFVNLIQAGEATGRLPDVLKNLVDTIKWQDELAAQTKKLLMYPLFVGSVVGGVVIFLMTWLVPQLVKFIQSMQQELPWNTRLLIAISDFMVHQWWVIVLAVVGTVAAWALWKVSDPRYQFKVDKLKLKLPFIGAVLEKIMLARFANYFALMYDAGIAILDSLKILEGVVGNKVVEQGLKDVRAQIGEGQGVAASFERVRLFPPLVIRMLRVGESTGALDKSLQNVSYFYNRDVKESIEKVQALIEPAMTVLLGFILGSVMLSVLGPIYDLLTKIKT</sequence>
<dbReference type="Proteomes" id="UP001180081">
    <property type="component" value="Unassembled WGS sequence"/>
</dbReference>
<evidence type="ECO:0000256" key="1">
    <source>
        <dbReference type="ARBA" id="ARBA00004651"/>
    </source>
</evidence>
<dbReference type="PANTHER" id="PTHR30012">
    <property type="entry name" value="GENERAL SECRETION PATHWAY PROTEIN"/>
    <property type="match status" value="1"/>
</dbReference>
<dbReference type="Gene3D" id="1.20.81.30">
    <property type="entry name" value="Type II secretion system (T2SS), domain F"/>
    <property type="match status" value="2"/>
</dbReference>
<reference evidence="9" key="2">
    <citation type="submission" date="2023-06" db="EMBL/GenBank/DDBJ databases">
        <authorList>
            <person name="Lucena T."/>
            <person name="Sun Q."/>
        </authorList>
    </citation>
    <scope>NUCLEOTIDE SEQUENCE</scope>
    <source>
        <strain evidence="9">CECT 7703</strain>
    </source>
</reference>
<evidence type="ECO:0000256" key="6">
    <source>
        <dbReference type="ARBA" id="ARBA00023136"/>
    </source>
</evidence>
<keyword evidence="3" id="KW-1003">Cell membrane</keyword>
<name>A0ABT8B7M8_9NEIS</name>
<dbReference type="EMBL" id="JAUFPU010000018">
    <property type="protein sequence ID" value="MDN3578025.1"/>
    <property type="molecule type" value="Genomic_DNA"/>
</dbReference>
<evidence type="ECO:0000256" key="5">
    <source>
        <dbReference type="ARBA" id="ARBA00022989"/>
    </source>
</evidence>
<feature type="transmembrane region" description="Helical" evidence="7">
    <location>
        <begin position="371"/>
        <end position="392"/>
    </location>
</feature>
<dbReference type="Pfam" id="PF00482">
    <property type="entry name" value="T2SSF"/>
    <property type="match status" value="2"/>
</dbReference>
<feature type="transmembrane region" description="Helical" evidence="7">
    <location>
        <begin position="163"/>
        <end position="186"/>
    </location>
</feature>
<keyword evidence="10" id="KW-1185">Reference proteome</keyword>
<comment type="subcellular location">
    <subcellularLocation>
        <location evidence="1">Cell membrane</location>
        <topology evidence="1">Multi-pass membrane protein</topology>
    </subcellularLocation>
</comment>
<dbReference type="InterPro" id="IPR042094">
    <property type="entry name" value="T2SS_GspF_sf"/>
</dbReference>
<feature type="domain" description="Type II secretion system protein GspF" evidence="8">
    <location>
        <begin position="64"/>
        <end position="187"/>
    </location>
</feature>
<organism evidence="9 10">
    <name type="scientific">Chitinimonas viridis</name>
    <dbReference type="NCBI Taxonomy" id="664880"/>
    <lineage>
        <taxon>Bacteria</taxon>
        <taxon>Pseudomonadati</taxon>
        <taxon>Pseudomonadota</taxon>
        <taxon>Betaproteobacteria</taxon>
        <taxon>Neisseriales</taxon>
        <taxon>Chitinibacteraceae</taxon>
        <taxon>Chitinimonas</taxon>
    </lineage>
</organism>
<evidence type="ECO:0000313" key="10">
    <source>
        <dbReference type="Proteomes" id="UP001180081"/>
    </source>
</evidence>
<keyword evidence="4 7" id="KW-0812">Transmembrane</keyword>
<evidence type="ECO:0000256" key="2">
    <source>
        <dbReference type="ARBA" id="ARBA00005745"/>
    </source>
</evidence>
<dbReference type="InterPro" id="IPR018076">
    <property type="entry name" value="T2SS_GspF_dom"/>
</dbReference>